<comment type="caution">
    <text evidence="3">The sequence shown here is derived from an EMBL/GenBank/DDBJ whole genome shotgun (WGS) entry which is preliminary data.</text>
</comment>
<keyword evidence="2" id="KW-0812">Transmembrane</keyword>
<keyword evidence="2" id="KW-1133">Transmembrane helix</keyword>
<accession>A0A645HRP1</accession>
<sequence length="101" mass="11259">MFRDCCNFFKNMLYENGLPSLTRVLSLIAFAAFLLCSVYLMVKGQVWQHYDTFAYITGGGGTTAQLFNKFVNSKYNSNQGDSPAKNIGDRPPAVKTSTEVK</sequence>
<evidence type="ECO:0000256" key="2">
    <source>
        <dbReference type="SAM" id="Phobius"/>
    </source>
</evidence>
<protein>
    <submittedName>
        <fullName evidence="3">Uncharacterized protein</fullName>
    </submittedName>
</protein>
<gene>
    <name evidence="3" type="ORF">SDC9_188808</name>
</gene>
<organism evidence="3">
    <name type="scientific">bioreactor metagenome</name>
    <dbReference type="NCBI Taxonomy" id="1076179"/>
    <lineage>
        <taxon>unclassified sequences</taxon>
        <taxon>metagenomes</taxon>
        <taxon>ecological metagenomes</taxon>
    </lineage>
</organism>
<evidence type="ECO:0000313" key="3">
    <source>
        <dbReference type="EMBL" id="MPN41266.1"/>
    </source>
</evidence>
<feature type="region of interest" description="Disordered" evidence="1">
    <location>
        <begin position="77"/>
        <end position="101"/>
    </location>
</feature>
<keyword evidence="2" id="KW-0472">Membrane</keyword>
<feature type="transmembrane region" description="Helical" evidence="2">
    <location>
        <begin position="20"/>
        <end position="42"/>
    </location>
</feature>
<evidence type="ECO:0000256" key="1">
    <source>
        <dbReference type="SAM" id="MobiDB-lite"/>
    </source>
</evidence>
<dbReference type="EMBL" id="VSSQ01098197">
    <property type="protein sequence ID" value="MPN41266.1"/>
    <property type="molecule type" value="Genomic_DNA"/>
</dbReference>
<reference evidence="3" key="1">
    <citation type="submission" date="2019-08" db="EMBL/GenBank/DDBJ databases">
        <authorList>
            <person name="Kucharzyk K."/>
            <person name="Murdoch R.W."/>
            <person name="Higgins S."/>
            <person name="Loffler F."/>
        </authorList>
    </citation>
    <scope>NUCLEOTIDE SEQUENCE</scope>
</reference>
<dbReference type="AlphaFoldDB" id="A0A645HRP1"/>
<proteinExistence type="predicted"/>
<name>A0A645HRP1_9ZZZZ</name>